<protein>
    <submittedName>
        <fullName evidence="2">Uncharacterized protein</fullName>
    </submittedName>
</protein>
<evidence type="ECO:0000313" key="2">
    <source>
        <dbReference type="EMBL" id="RPA74489.1"/>
    </source>
</evidence>
<accession>A0A3N4HL26</accession>
<dbReference type="Proteomes" id="UP000275078">
    <property type="component" value="Unassembled WGS sequence"/>
</dbReference>
<evidence type="ECO:0000313" key="3">
    <source>
        <dbReference type="Proteomes" id="UP000275078"/>
    </source>
</evidence>
<reference evidence="2 3" key="1">
    <citation type="journal article" date="2018" name="Nat. Ecol. Evol.">
        <title>Pezizomycetes genomes reveal the molecular basis of ectomycorrhizal truffle lifestyle.</title>
        <authorList>
            <person name="Murat C."/>
            <person name="Payen T."/>
            <person name="Noel B."/>
            <person name="Kuo A."/>
            <person name="Morin E."/>
            <person name="Chen J."/>
            <person name="Kohler A."/>
            <person name="Krizsan K."/>
            <person name="Balestrini R."/>
            <person name="Da Silva C."/>
            <person name="Montanini B."/>
            <person name="Hainaut M."/>
            <person name="Levati E."/>
            <person name="Barry K.W."/>
            <person name="Belfiori B."/>
            <person name="Cichocki N."/>
            <person name="Clum A."/>
            <person name="Dockter R.B."/>
            <person name="Fauchery L."/>
            <person name="Guy J."/>
            <person name="Iotti M."/>
            <person name="Le Tacon F."/>
            <person name="Lindquist E.A."/>
            <person name="Lipzen A."/>
            <person name="Malagnac F."/>
            <person name="Mello A."/>
            <person name="Molinier V."/>
            <person name="Miyauchi S."/>
            <person name="Poulain J."/>
            <person name="Riccioni C."/>
            <person name="Rubini A."/>
            <person name="Sitrit Y."/>
            <person name="Splivallo R."/>
            <person name="Traeger S."/>
            <person name="Wang M."/>
            <person name="Zifcakova L."/>
            <person name="Wipf D."/>
            <person name="Zambonelli A."/>
            <person name="Paolocci F."/>
            <person name="Nowrousian M."/>
            <person name="Ottonello S."/>
            <person name="Baldrian P."/>
            <person name="Spatafora J.W."/>
            <person name="Henrissat B."/>
            <person name="Nagy L.G."/>
            <person name="Aury J.M."/>
            <person name="Wincker P."/>
            <person name="Grigoriev I.V."/>
            <person name="Bonfante P."/>
            <person name="Martin F.M."/>
        </authorList>
    </citation>
    <scope>NUCLEOTIDE SEQUENCE [LARGE SCALE GENOMIC DNA]</scope>
    <source>
        <strain evidence="2 3">RN42</strain>
    </source>
</reference>
<evidence type="ECO:0000256" key="1">
    <source>
        <dbReference type="SAM" id="MobiDB-lite"/>
    </source>
</evidence>
<organism evidence="2 3">
    <name type="scientific">Ascobolus immersus RN42</name>
    <dbReference type="NCBI Taxonomy" id="1160509"/>
    <lineage>
        <taxon>Eukaryota</taxon>
        <taxon>Fungi</taxon>
        <taxon>Dikarya</taxon>
        <taxon>Ascomycota</taxon>
        <taxon>Pezizomycotina</taxon>
        <taxon>Pezizomycetes</taxon>
        <taxon>Pezizales</taxon>
        <taxon>Ascobolaceae</taxon>
        <taxon>Ascobolus</taxon>
    </lineage>
</organism>
<feature type="region of interest" description="Disordered" evidence="1">
    <location>
        <begin position="246"/>
        <end position="267"/>
    </location>
</feature>
<dbReference type="AlphaFoldDB" id="A0A3N4HL26"/>
<proteinExistence type="predicted"/>
<gene>
    <name evidence="2" type="ORF">BJ508DRAFT_312855</name>
</gene>
<name>A0A3N4HL26_ASCIM</name>
<feature type="compositionally biased region" description="Acidic residues" evidence="1">
    <location>
        <begin position="246"/>
        <end position="255"/>
    </location>
</feature>
<keyword evidence="3" id="KW-1185">Reference proteome</keyword>
<dbReference type="EMBL" id="ML119789">
    <property type="protein sequence ID" value="RPA74489.1"/>
    <property type="molecule type" value="Genomic_DNA"/>
</dbReference>
<sequence>MTVTEKLNLGEEHNSQPPHIPIAHKTESFWDGWNKTIDSSTPIGKLALIPRSEIKAIQSRVLVLHASAYLLNQIVSRTLFSESLSGTCPDASFWLTASDILNTFEIALRTVVPADLFSPWSFSWIDLTLVLDLATLGTWRLTRGTRPIRYFTGNAAKVQELEMICRTWGGAAKVLKAYEFLADAARVQREFWFLRGRDGAEEEVYVGEPGAVVTGEMVLGVLGPMREWCEKWGFGKRCWGEVRVDGEEETNGDGEEQTKGAEGLDAM</sequence>